<comment type="similarity">
    <text evidence="2">Belongs to the plant ACBP60 protein family.</text>
</comment>
<evidence type="ECO:0000313" key="13">
    <source>
        <dbReference type="RefSeq" id="XP_027123200.1"/>
    </source>
</evidence>
<evidence type="ECO:0000256" key="1">
    <source>
        <dbReference type="ARBA" id="ARBA00004123"/>
    </source>
</evidence>
<comment type="subcellular location">
    <subcellularLocation>
        <location evidence="1">Nucleus</location>
    </subcellularLocation>
</comment>
<keyword evidence="3" id="KW-0805">Transcription regulation</keyword>
<reference evidence="13" key="2">
    <citation type="submission" date="2025-08" db="UniProtKB">
        <authorList>
            <consortium name="RefSeq"/>
        </authorList>
    </citation>
    <scope>IDENTIFICATION</scope>
    <source>
        <tissue evidence="13">Leaves</tissue>
    </source>
</reference>
<dbReference type="GO" id="GO:0005516">
    <property type="term" value="F:calmodulin binding"/>
    <property type="evidence" value="ECO:0007669"/>
    <property type="project" value="InterPro"/>
</dbReference>
<name>A0A6P6X6C9_COFAR</name>
<dbReference type="GO" id="GO:0043565">
    <property type="term" value="F:sequence-specific DNA binding"/>
    <property type="evidence" value="ECO:0007669"/>
    <property type="project" value="TreeGrafter"/>
</dbReference>
<sequence length="607" mass="68568">MVGFSWLPQLLPSSLLLVLFETAHEFSTGVRCYCLELTELASGLLLFLGLEGLEKCPRSDNSSSKKRVARLNQMVMTLPLMTRGENSLLLIASELITLRRMQKLIEPALEPMIRKIVKEEVDLAMKKYLISIRRTCGKEICSSESGSLQLQFLTGISLPVFTGTRIEGEDFNNLQVALVDPFTGQVVPIGPQSAAKVEIVVLEGDFDGDESDNWTFEEFKNNIVREREGKKPLLTGDAFLTLKEGIGVVSDISFTDNSSWTRSRKFRLGARVVDNSDGNRVKEAKTDSFIVRDHRGELYKKHHPPSLADEVWRLEKIGKDGAFHRRLSKERIKTVKDFLTLYFVDPARLRNILGTGMSTKMWEVTVDHARTCVLDKELHFYYPSGSQHKKGVVFNVVGEVMGFVSDCQYITHDKLSETEKAYARDLVAAAYRHWTDVVSIDDEASLMDGSLFLSTIEYSSNPPMLDGSKVLNSHKSGKCDYPEPTTCSDIMPSMYSLGGLTSLDEYDLPIMDSMEVRFDHPLNIPGQVTNNTICDTDSMTQAFYEDEHLQFFDSSNLGPSTGLNTAVSCFLGRPKRRWKMLFSVLRWFSIRRLVARKSNVKEVKRYC</sequence>
<evidence type="ECO:0000259" key="10">
    <source>
        <dbReference type="Pfam" id="PF20451"/>
    </source>
</evidence>
<evidence type="ECO:0000313" key="12">
    <source>
        <dbReference type="Proteomes" id="UP001652660"/>
    </source>
</evidence>
<evidence type="ECO:0000256" key="3">
    <source>
        <dbReference type="ARBA" id="ARBA00023015"/>
    </source>
</evidence>
<keyword evidence="12" id="KW-1185">Reference proteome</keyword>
<dbReference type="InterPro" id="IPR046830">
    <property type="entry name" value="Calmod_bind_M"/>
</dbReference>
<accession>A0A6P6X6C9</accession>
<keyword evidence="8" id="KW-0732">Signal</keyword>
<dbReference type="PANTHER" id="PTHR31713">
    <property type="entry name" value="OS02G0177800 PROTEIN"/>
    <property type="match status" value="1"/>
</dbReference>
<dbReference type="RefSeq" id="XP_027123200.1">
    <property type="nucleotide sequence ID" value="XM_027267399.2"/>
</dbReference>
<evidence type="ECO:0000256" key="6">
    <source>
        <dbReference type="ARBA" id="ARBA00023163"/>
    </source>
</evidence>
<evidence type="ECO:0000256" key="7">
    <source>
        <dbReference type="ARBA" id="ARBA00023242"/>
    </source>
</evidence>
<dbReference type="Pfam" id="PF20452">
    <property type="entry name" value="Calmod_bind_C"/>
    <property type="match status" value="1"/>
</dbReference>
<evidence type="ECO:0000256" key="4">
    <source>
        <dbReference type="ARBA" id="ARBA00023125"/>
    </source>
</evidence>
<feature type="domain" description="Calmodulin binding protein C-terminal" evidence="11">
    <location>
        <begin position="377"/>
        <end position="439"/>
    </location>
</feature>
<keyword evidence="4" id="KW-0238">DNA-binding</keyword>
<keyword evidence="6" id="KW-0804">Transcription</keyword>
<feature type="signal peptide" evidence="8">
    <location>
        <begin position="1"/>
        <end position="25"/>
    </location>
</feature>
<organism evidence="12 13">
    <name type="scientific">Coffea arabica</name>
    <name type="common">Arabian coffee</name>
    <dbReference type="NCBI Taxonomy" id="13443"/>
    <lineage>
        <taxon>Eukaryota</taxon>
        <taxon>Viridiplantae</taxon>
        <taxon>Streptophyta</taxon>
        <taxon>Embryophyta</taxon>
        <taxon>Tracheophyta</taxon>
        <taxon>Spermatophyta</taxon>
        <taxon>Magnoliopsida</taxon>
        <taxon>eudicotyledons</taxon>
        <taxon>Gunneridae</taxon>
        <taxon>Pentapetalae</taxon>
        <taxon>asterids</taxon>
        <taxon>lamiids</taxon>
        <taxon>Gentianales</taxon>
        <taxon>Rubiaceae</taxon>
        <taxon>Ixoroideae</taxon>
        <taxon>Gardenieae complex</taxon>
        <taxon>Bertiereae - Coffeeae clade</taxon>
        <taxon>Coffeeae</taxon>
        <taxon>Coffea</taxon>
    </lineage>
</organism>
<dbReference type="GO" id="GO:0003700">
    <property type="term" value="F:DNA-binding transcription factor activity"/>
    <property type="evidence" value="ECO:0007669"/>
    <property type="project" value="TreeGrafter"/>
</dbReference>
<reference evidence="12" key="1">
    <citation type="journal article" date="2025" name="Foods">
        <title>Unveiling the Microbial Signatures of Arabica Coffee Cherries: Insights into Ripeness Specific Diversity, Functional Traits, and Implications for Quality and Safety.</title>
        <authorList>
            <consortium name="RefSeq"/>
            <person name="Tenea G.N."/>
            <person name="Cifuentes V."/>
            <person name="Reyes P."/>
            <person name="Cevallos-Vallejos M."/>
        </authorList>
    </citation>
    <scope>NUCLEOTIDE SEQUENCE [LARGE SCALE GENOMIC DNA]</scope>
</reference>
<dbReference type="InterPro" id="IPR046829">
    <property type="entry name" value="Calmod_bind_C"/>
</dbReference>
<gene>
    <name evidence="13" type="primary">LOC113739956</name>
</gene>
<feature type="domain" description="Calmodulin binding protein-like N-terminal" evidence="9">
    <location>
        <begin position="148"/>
        <end position="294"/>
    </location>
</feature>
<dbReference type="InterPro" id="IPR012416">
    <property type="entry name" value="CBP60"/>
</dbReference>
<dbReference type="PANTHER" id="PTHR31713:SF14">
    <property type="entry name" value="CALMODULIN-BINDING PROTEIN 60 A"/>
    <property type="match status" value="1"/>
</dbReference>
<dbReference type="OrthoDB" id="1604062at2759"/>
<dbReference type="Proteomes" id="UP001652660">
    <property type="component" value="Chromosome 4c"/>
</dbReference>
<dbReference type="GeneID" id="113739956"/>
<dbReference type="AlphaFoldDB" id="A0A6P6X6C9"/>
<proteinExistence type="inferred from homology"/>
<keyword evidence="7" id="KW-0539">Nucleus</keyword>
<dbReference type="Pfam" id="PF20451">
    <property type="entry name" value="Calmod_bind_M"/>
    <property type="match status" value="1"/>
</dbReference>
<dbReference type="GO" id="GO:0080142">
    <property type="term" value="P:regulation of salicylic acid biosynthetic process"/>
    <property type="evidence" value="ECO:0007669"/>
    <property type="project" value="TreeGrafter"/>
</dbReference>
<evidence type="ECO:0000259" key="11">
    <source>
        <dbReference type="Pfam" id="PF20452"/>
    </source>
</evidence>
<evidence type="ECO:0000256" key="2">
    <source>
        <dbReference type="ARBA" id="ARBA00007214"/>
    </source>
</evidence>
<dbReference type="InterPro" id="IPR046831">
    <property type="entry name" value="Calmodulin_bind_N"/>
</dbReference>
<evidence type="ECO:0000256" key="5">
    <source>
        <dbReference type="ARBA" id="ARBA00023159"/>
    </source>
</evidence>
<dbReference type="Pfam" id="PF07887">
    <property type="entry name" value="Calmodulin_bind"/>
    <property type="match status" value="1"/>
</dbReference>
<feature type="domain" description="Calmodulin binding protein central" evidence="10">
    <location>
        <begin position="307"/>
        <end position="372"/>
    </location>
</feature>
<keyword evidence="5" id="KW-0010">Activator</keyword>
<evidence type="ECO:0000259" key="9">
    <source>
        <dbReference type="Pfam" id="PF07887"/>
    </source>
</evidence>
<feature type="chain" id="PRO_5028036823" evidence="8">
    <location>
        <begin position="26"/>
        <end position="607"/>
    </location>
</feature>
<protein>
    <submittedName>
        <fullName evidence="13">Calmodulin-binding protein 60 A-like isoform X1</fullName>
    </submittedName>
</protein>
<evidence type="ECO:0000256" key="8">
    <source>
        <dbReference type="SAM" id="SignalP"/>
    </source>
</evidence>
<dbReference type="GO" id="GO:0005634">
    <property type="term" value="C:nucleus"/>
    <property type="evidence" value="ECO:0007669"/>
    <property type="project" value="UniProtKB-SubCell"/>
</dbReference>